<feature type="coiled-coil region" evidence="1">
    <location>
        <begin position="507"/>
        <end position="724"/>
    </location>
</feature>
<protein>
    <submittedName>
        <fullName evidence="3">Uncharacterized protein</fullName>
    </submittedName>
</protein>
<feature type="coiled-coil region" evidence="1">
    <location>
        <begin position="451"/>
        <end position="478"/>
    </location>
</feature>
<dbReference type="Proteomes" id="UP001430356">
    <property type="component" value="Unassembled WGS sequence"/>
</dbReference>
<feature type="coiled-coil region" evidence="1">
    <location>
        <begin position="170"/>
        <end position="197"/>
    </location>
</feature>
<feature type="region of interest" description="Disordered" evidence="2">
    <location>
        <begin position="271"/>
        <end position="293"/>
    </location>
</feature>
<feature type="region of interest" description="Disordered" evidence="2">
    <location>
        <begin position="233"/>
        <end position="257"/>
    </location>
</feature>
<organism evidence="3 4">
    <name type="scientific">Novymonas esmeraldas</name>
    <dbReference type="NCBI Taxonomy" id="1808958"/>
    <lineage>
        <taxon>Eukaryota</taxon>
        <taxon>Discoba</taxon>
        <taxon>Euglenozoa</taxon>
        <taxon>Kinetoplastea</taxon>
        <taxon>Metakinetoplastina</taxon>
        <taxon>Trypanosomatida</taxon>
        <taxon>Trypanosomatidae</taxon>
        <taxon>Novymonas</taxon>
    </lineage>
</organism>
<feature type="region of interest" description="Disordered" evidence="2">
    <location>
        <begin position="843"/>
        <end position="865"/>
    </location>
</feature>
<evidence type="ECO:0000256" key="2">
    <source>
        <dbReference type="SAM" id="MobiDB-lite"/>
    </source>
</evidence>
<evidence type="ECO:0000256" key="1">
    <source>
        <dbReference type="SAM" id="Coils"/>
    </source>
</evidence>
<sequence>MAEMSQKQDRINDVLAQRISQLEDELRTARHDLSSTLAQKERVEQDMQLLKDEAFEVVEQWSAENNELRGKLAHIEQESTAHKSALETRDEVISCLKEELSVAQQLATQYSTDTQEQQRRMCEMESENKQLVDSLESVRSELSSSLQRVADYERLVAKFQVELKGMLTSRKEDADALEQLRASLAQATAENQILREAGASVSSSTERLLERVTKLKEENEAIRRGADAVSAEKNELVRRAHRDHEEQKRLTDKSDALSARLETAEEELRALRQGAASSEEKLSNASAALSESQAAAEQQMQLIQTLERDVQELRDGEVTAGKAMRDLQDELQRVLQQLSHATKLHEDLETEHNTIKENYATLLMEFDDHKRTSASALAAVHSDYAAFKRVSTERCTLAEQNCNSAWLSVQELTGALRTQQLSELVQKEQVARSLVALEQSAATLTVLDHRHRALHQQMSEASRALERAEERIQQGASSAAKADEMLSVLSSRCRASEQTVAEQRRGLSALESQLSQYVAQLKETALERDAFSSDNVWLREQVESMRQELGELDELLNANLNEMREENERLQLDNDSLKHKVTSSEERQQEHILRITSLETSAGSLESELRAQSKTLELTEAELQAVKAQADSLSTKLSFSQARCEELETLNAEATQASHTASQQVAQLQERLNSQEARLSLILSDRRKESDGLKLRLNALVEKCEELEQQLRAETKTRKDAEAAGVSSKEQNTKLRSALDELKGRCASDASALTELLAERDDLLRDRDVIVEKYNKLHDAFRNVRKEAHGKVAEELKRVMELAISQEAELQTLRQQNATLKKSVSMFVDSAQPKAEAVFTERLNLTEGPLRHPKKRSAANTAEPQ</sequence>
<keyword evidence="4" id="KW-1185">Reference proteome</keyword>
<feature type="coiled-coil region" evidence="1">
    <location>
        <begin position="796"/>
        <end position="823"/>
    </location>
</feature>
<reference evidence="3 4" key="1">
    <citation type="journal article" date="2021" name="MBio">
        <title>A New Model Trypanosomatid, Novymonas esmeraldas: Genomic Perception of Its 'Candidatus Pandoraea novymonadis' Endosymbiont.</title>
        <authorList>
            <person name="Zakharova A."/>
            <person name="Saura A."/>
            <person name="Butenko A."/>
            <person name="Podesvova L."/>
            <person name="Warmusova S."/>
            <person name="Kostygov A.Y."/>
            <person name="Nenarokova A."/>
            <person name="Lukes J."/>
            <person name="Opperdoes F.R."/>
            <person name="Yurchenko V."/>
        </authorList>
    </citation>
    <scope>NUCLEOTIDE SEQUENCE [LARGE SCALE GENOMIC DNA]</scope>
    <source>
        <strain evidence="3 4">E262AT.01</strain>
    </source>
</reference>
<feature type="coiled-coil region" evidence="1">
    <location>
        <begin position="12"/>
        <end position="78"/>
    </location>
</feature>
<proteinExistence type="predicted"/>
<accession>A0AAW0EXL5</accession>
<evidence type="ECO:0000313" key="3">
    <source>
        <dbReference type="EMBL" id="KAK7198246.1"/>
    </source>
</evidence>
<keyword evidence="1" id="KW-0175">Coiled coil</keyword>
<gene>
    <name evidence="3" type="ORF">NESM_000781600</name>
</gene>
<evidence type="ECO:0000313" key="4">
    <source>
        <dbReference type="Proteomes" id="UP001430356"/>
    </source>
</evidence>
<feature type="compositionally biased region" description="Basic and acidic residues" evidence="2">
    <location>
        <begin position="233"/>
        <end position="255"/>
    </location>
</feature>
<dbReference type="EMBL" id="JAECZO010000139">
    <property type="protein sequence ID" value="KAK7198246.1"/>
    <property type="molecule type" value="Genomic_DNA"/>
</dbReference>
<comment type="caution">
    <text evidence="3">The sequence shown here is derived from an EMBL/GenBank/DDBJ whole genome shotgun (WGS) entry which is preliminary data.</text>
</comment>
<name>A0AAW0EXL5_9TRYP</name>
<dbReference type="Gene3D" id="1.10.287.2610">
    <property type="match status" value="1"/>
</dbReference>
<dbReference type="AlphaFoldDB" id="A0AAW0EXL5"/>